<comment type="caution">
    <text evidence="2">The sequence shown here is derived from an EMBL/GenBank/DDBJ whole genome shotgun (WGS) entry which is preliminary data.</text>
</comment>
<name>A0ABX1N2C8_9RHOO</name>
<keyword evidence="3" id="KW-1185">Reference proteome</keyword>
<dbReference type="EMBL" id="WTVH01000013">
    <property type="protein sequence ID" value="NMF93357.1"/>
    <property type="molecule type" value="Genomic_DNA"/>
</dbReference>
<feature type="region of interest" description="Disordered" evidence="1">
    <location>
        <begin position="1"/>
        <end position="30"/>
    </location>
</feature>
<evidence type="ECO:0000313" key="2">
    <source>
        <dbReference type="EMBL" id="NMF93357.1"/>
    </source>
</evidence>
<reference evidence="2" key="1">
    <citation type="submission" date="2019-12" db="EMBL/GenBank/DDBJ databases">
        <title>Comparative genomics gives insights into the taxonomy of the Azoarcus-Aromatoleum group and reveals separate origins of nif in the plant-associated Azoarcus and non-plant-associated Aromatoleum sub-groups.</title>
        <authorList>
            <person name="Lafos M."/>
            <person name="Maluk M."/>
            <person name="Batista M."/>
            <person name="Junghare M."/>
            <person name="Carmona M."/>
            <person name="Faoro H."/>
            <person name="Cruz L.M."/>
            <person name="Battistoni F."/>
            <person name="De Souza E."/>
            <person name="Pedrosa F."/>
            <person name="Chen W.-M."/>
            <person name="Poole P.S."/>
            <person name="Dixon R.A."/>
            <person name="James E.K."/>
        </authorList>
    </citation>
    <scope>NUCLEOTIDE SEQUENCE</scope>
    <source>
        <strain evidence="2">U120</strain>
    </source>
</reference>
<proteinExistence type="predicted"/>
<gene>
    <name evidence="2" type="ORF">GO608_08445</name>
</gene>
<dbReference type="Proteomes" id="UP000601990">
    <property type="component" value="Unassembled WGS sequence"/>
</dbReference>
<evidence type="ECO:0000313" key="3">
    <source>
        <dbReference type="Proteomes" id="UP000601990"/>
    </source>
</evidence>
<accession>A0ABX1N2C8</accession>
<dbReference type="RefSeq" id="WP_169198637.1">
    <property type="nucleotide sequence ID" value="NZ_WTVH02000010.1"/>
</dbReference>
<sequence>MSAAKPERAAMISGSGDELPSPHDRHSDVALPELPTGLVAGLIISADMFVGNTDSDRHTLTVRPPDSRREFKAKVVGMPEDDAGTPGERAPVAPASTPLSVSHGGVPSGLDWRTPAKIRA</sequence>
<evidence type="ECO:0000256" key="1">
    <source>
        <dbReference type="SAM" id="MobiDB-lite"/>
    </source>
</evidence>
<protein>
    <submittedName>
        <fullName evidence="2">Uncharacterized protein</fullName>
    </submittedName>
</protein>
<feature type="region of interest" description="Disordered" evidence="1">
    <location>
        <begin position="76"/>
        <end position="120"/>
    </location>
</feature>
<organism evidence="2 3">
    <name type="scientific">Aromatoleum buckelii</name>
    <dbReference type="NCBI Taxonomy" id="200254"/>
    <lineage>
        <taxon>Bacteria</taxon>
        <taxon>Pseudomonadati</taxon>
        <taxon>Pseudomonadota</taxon>
        <taxon>Betaproteobacteria</taxon>
        <taxon>Rhodocyclales</taxon>
        <taxon>Rhodocyclaceae</taxon>
        <taxon>Aromatoleum</taxon>
    </lineage>
</organism>